<evidence type="ECO:0000313" key="5">
    <source>
        <dbReference type="EMBL" id="OGY90708.1"/>
    </source>
</evidence>
<feature type="modified residue" description="4-aspartylphosphate" evidence="2">
    <location>
        <position position="54"/>
    </location>
</feature>
<dbReference type="SMART" id="SM00448">
    <property type="entry name" value="REC"/>
    <property type="match status" value="1"/>
</dbReference>
<dbReference type="GO" id="GO:0000160">
    <property type="term" value="P:phosphorelay signal transduction system"/>
    <property type="evidence" value="ECO:0007669"/>
    <property type="project" value="InterPro"/>
</dbReference>
<dbReference type="SUPFAM" id="SSF52172">
    <property type="entry name" value="CheY-like"/>
    <property type="match status" value="1"/>
</dbReference>
<accession>A0A1G2BNP8</accession>
<dbReference type="Gene3D" id="3.40.50.2300">
    <property type="match status" value="1"/>
</dbReference>
<evidence type="ECO:0000259" key="4">
    <source>
        <dbReference type="PROSITE" id="PS50110"/>
    </source>
</evidence>
<evidence type="ECO:0000313" key="6">
    <source>
        <dbReference type="Proteomes" id="UP000177349"/>
    </source>
</evidence>
<dbReference type="CDD" id="cd17574">
    <property type="entry name" value="REC_OmpR"/>
    <property type="match status" value="1"/>
</dbReference>
<feature type="domain" description="Response regulatory" evidence="4">
    <location>
        <begin position="5"/>
        <end position="121"/>
    </location>
</feature>
<evidence type="ECO:0000256" key="1">
    <source>
        <dbReference type="ARBA" id="ARBA00022553"/>
    </source>
</evidence>
<feature type="region of interest" description="Disordered" evidence="3">
    <location>
        <begin position="143"/>
        <end position="181"/>
    </location>
</feature>
<organism evidence="5 6">
    <name type="scientific">Candidatus Komeilibacteria bacterium RIFCSPLOWO2_01_FULL_53_11</name>
    <dbReference type="NCBI Taxonomy" id="1798552"/>
    <lineage>
        <taxon>Bacteria</taxon>
        <taxon>Candidatus Komeiliibacteriota</taxon>
    </lineage>
</organism>
<dbReference type="PROSITE" id="PS50110">
    <property type="entry name" value="RESPONSE_REGULATORY"/>
    <property type="match status" value="1"/>
</dbReference>
<dbReference type="Pfam" id="PF13240">
    <property type="entry name" value="Zn_Ribbon_1"/>
    <property type="match status" value="1"/>
</dbReference>
<dbReference type="PANTHER" id="PTHR44591:SF3">
    <property type="entry name" value="RESPONSE REGULATORY DOMAIN-CONTAINING PROTEIN"/>
    <property type="match status" value="1"/>
</dbReference>
<comment type="caution">
    <text evidence="5">The sequence shown here is derived from an EMBL/GenBank/DDBJ whole genome shotgun (WGS) entry which is preliminary data.</text>
</comment>
<dbReference type="InterPro" id="IPR011006">
    <property type="entry name" value="CheY-like_superfamily"/>
</dbReference>
<dbReference type="InterPro" id="IPR050595">
    <property type="entry name" value="Bact_response_regulator"/>
</dbReference>
<dbReference type="EMBL" id="MHKN01000059">
    <property type="protein sequence ID" value="OGY90708.1"/>
    <property type="molecule type" value="Genomic_DNA"/>
</dbReference>
<feature type="compositionally biased region" description="Basic and acidic residues" evidence="3">
    <location>
        <begin position="143"/>
        <end position="163"/>
    </location>
</feature>
<dbReference type="InterPro" id="IPR026870">
    <property type="entry name" value="Zinc_ribbon_dom"/>
</dbReference>
<name>A0A1G2BNP8_9BACT</name>
<sequence length="207" mass="23007">MSKGKILFIDDDSFLRKVYEAELRERGYEVHLAVDGDDGLEQIASIQPDLIILDLIMPNKSGFEILSELGRHEETRSIPVIVLSNLAQSDDQQRALDLGAVDYLVKDNTTLDIINDKIELQLKKASATRGVSDGSGVKSLRAELDRKASIKQSEPRQHSEDIGSPRTPQSVSAKHESAGRGHHFCPNCGFKLELKAKFCPDCGYRME</sequence>
<dbReference type="InterPro" id="IPR001789">
    <property type="entry name" value="Sig_transdc_resp-reg_receiver"/>
</dbReference>
<gene>
    <name evidence="5" type="ORF">A3B31_02590</name>
</gene>
<evidence type="ECO:0000256" key="2">
    <source>
        <dbReference type="PROSITE-ProRule" id="PRU00169"/>
    </source>
</evidence>
<proteinExistence type="predicted"/>
<reference evidence="5 6" key="1">
    <citation type="journal article" date="2016" name="Nat. Commun.">
        <title>Thousands of microbial genomes shed light on interconnected biogeochemical processes in an aquifer system.</title>
        <authorList>
            <person name="Anantharaman K."/>
            <person name="Brown C.T."/>
            <person name="Hug L.A."/>
            <person name="Sharon I."/>
            <person name="Castelle C.J."/>
            <person name="Probst A.J."/>
            <person name="Thomas B.C."/>
            <person name="Singh A."/>
            <person name="Wilkins M.J."/>
            <person name="Karaoz U."/>
            <person name="Brodie E.L."/>
            <person name="Williams K.H."/>
            <person name="Hubbard S.S."/>
            <person name="Banfield J.F."/>
        </authorList>
    </citation>
    <scope>NUCLEOTIDE SEQUENCE [LARGE SCALE GENOMIC DNA]</scope>
</reference>
<dbReference type="AlphaFoldDB" id="A0A1G2BNP8"/>
<protein>
    <recommendedName>
        <fullName evidence="4">Response regulatory domain-containing protein</fullName>
    </recommendedName>
</protein>
<keyword evidence="1 2" id="KW-0597">Phosphoprotein</keyword>
<dbReference type="PANTHER" id="PTHR44591">
    <property type="entry name" value="STRESS RESPONSE REGULATOR PROTEIN 1"/>
    <property type="match status" value="1"/>
</dbReference>
<evidence type="ECO:0000256" key="3">
    <source>
        <dbReference type="SAM" id="MobiDB-lite"/>
    </source>
</evidence>
<dbReference type="Proteomes" id="UP000177349">
    <property type="component" value="Unassembled WGS sequence"/>
</dbReference>
<dbReference type="Pfam" id="PF00072">
    <property type="entry name" value="Response_reg"/>
    <property type="match status" value="1"/>
</dbReference>